<feature type="signal peptide" evidence="9">
    <location>
        <begin position="1"/>
        <end position="30"/>
    </location>
</feature>
<evidence type="ECO:0000256" key="3">
    <source>
        <dbReference type="ARBA" id="ARBA00022452"/>
    </source>
</evidence>
<evidence type="ECO:0000256" key="5">
    <source>
        <dbReference type="ARBA" id="ARBA00022729"/>
    </source>
</evidence>
<dbReference type="GO" id="GO:0015344">
    <property type="term" value="F:siderophore uptake transmembrane transporter activity"/>
    <property type="evidence" value="ECO:0007669"/>
    <property type="project" value="TreeGrafter"/>
</dbReference>
<keyword evidence="3 8" id="KW-1134">Transmembrane beta strand</keyword>
<name>A0A412MWI8_9BACE</name>
<keyword evidence="6 8" id="KW-0472">Membrane</keyword>
<dbReference type="InterPro" id="IPR023997">
    <property type="entry name" value="TonB-dep_OMP_SusC/RagA_CS"/>
</dbReference>
<comment type="similarity">
    <text evidence="8">Belongs to the TonB-dependent receptor family.</text>
</comment>
<evidence type="ECO:0000256" key="2">
    <source>
        <dbReference type="ARBA" id="ARBA00022448"/>
    </source>
</evidence>
<dbReference type="Pfam" id="PF07715">
    <property type="entry name" value="Plug"/>
    <property type="match status" value="1"/>
</dbReference>
<evidence type="ECO:0000256" key="6">
    <source>
        <dbReference type="ARBA" id="ARBA00023136"/>
    </source>
</evidence>
<dbReference type="SUPFAM" id="SSF56935">
    <property type="entry name" value="Porins"/>
    <property type="match status" value="1"/>
</dbReference>
<comment type="subcellular location">
    <subcellularLocation>
        <location evidence="1 8">Cell outer membrane</location>
        <topology evidence="1 8">Multi-pass membrane protein</topology>
    </subcellularLocation>
</comment>
<evidence type="ECO:0000256" key="1">
    <source>
        <dbReference type="ARBA" id="ARBA00004571"/>
    </source>
</evidence>
<dbReference type="InterPro" id="IPR008969">
    <property type="entry name" value="CarboxyPept-like_regulatory"/>
</dbReference>
<dbReference type="SUPFAM" id="SSF49464">
    <property type="entry name" value="Carboxypeptidase regulatory domain-like"/>
    <property type="match status" value="1"/>
</dbReference>
<proteinExistence type="inferred from homology"/>
<evidence type="ECO:0000256" key="7">
    <source>
        <dbReference type="ARBA" id="ARBA00023237"/>
    </source>
</evidence>
<sequence>MKQKEHKSRSLSWRILLVLFSISLSTLAQAQSITVKGNVVDPNGEPLIGVTITEHNTTNGAITDINGNFSITCAKGATLKFSYIGYKDVTKTATGTNLKVVLTEDSQALDEVVVVGYGTQKKGSVTGSITSVDAKTIADIPTANLATSLAGRLSGVMISSTTGKPGATSSLSIRAKGTTNDSSPLYVIDGVVRNQEAFESLDASEVENISVLKDGASAAVYGARAANGVVLVTTKKGSTGKPVINYSGTVGFDSPTKNPETMSAYEQAIFLNHNRYQDWVDKGSDPKNRPENQKTWYTDDELEYLKGVNYSWLDEMWRTPLTTRHALNITGGTERVRYFIGGAYYFATGAFDNLEYNKANFRASIDANITDNFKVGLNISTDNRKDIKPHWKSDGGRDNLDNLYSSILKRSKMNPFYINGLPVKANGLEQHPLTQISEQAGRDTRKWMNTNVNMFAEYDAPFLKGLKFKFQYSRNTYNRLYKEVAMPYTLYTFETSGTNGHYIDPSKNPQVTGTDVRGGDRFIKKTSALYSDYQMNFFVTYDRTFGKHDIGALFVYEQAEGENESFDAQRNGLLTWTMPEFHAASSDASQSIVGNGSVGESGRLSYVGRLNYAYDDKYLLEAAFRVDGSTKFAPNKRWGFFPSISAGWRISNEPFFANNIKFIDYLKLRGSIASLGNDAIGGWDWMPKYNLTTGAIFGSQSYGIEPGTLANPDLTWEKSISYNVGFDGRLFNHFDVSFEWFYRHTYDILAERTASVPTSFGAKLPKENYAKIDARGFEFEIGYNGQVKDFTYWLKGNFGYAKSWWVEKDEASNLAAYKSEIGQSLDRVWGYDCLGILRSQEEVDRVNEENVKKYGKELLIKGTKLVPGMLLYRDVRGVNSDEPDGQITEEDMVVIVDKQSAPITYGFTLGGKWKGFTLDIFFQGLAGHERVIDDRKPGVKDWTGTFAYWNDHWTAENPNASMPFTLTKTNGEKSTFWVRNASFLRCKNISLSYDIPQSITKALKLDKVKVFVNGTNLFLLQDGLKIADPEVHKDHISSYPIMRNFSFGLNVTL</sequence>
<protein>
    <submittedName>
        <fullName evidence="11">TonB-dependent receptor</fullName>
    </submittedName>
</protein>
<keyword evidence="5 9" id="KW-0732">Signal</keyword>
<dbReference type="Gene3D" id="2.40.170.20">
    <property type="entry name" value="TonB-dependent receptor, beta-barrel domain"/>
    <property type="match status" value="1"/>
</dbReference>
<comment type="caution">
    <text evidence="11">The sequence shown here is derived from an EMBL/GenBank/DDBJ whole genome shotgun (WGS) entry which is preliminary data.</text>
</comment>
<dbReference type="AlphaFoldDB" id="A0A412MWI8"/>
<dbReference type="Proteomes" id="UP000285159">
    <property type="component" value="Unassembled WGS sequence"/>
</dbReference>
<evidence type="ECO:0000256" key="4">
    <source>
        <dbReference type="ARBA" id="ARBA00022692"/>
    </source>
</evidence>
<dbReference type="NCBIfam" id="TIGR04057">
    <property type="entry name" value="SusC_RagA_signa"/>
    <property type="match status" value="1"/>
</dbReference>
<feature type="chain" id="PRO_5019277048" evidence="9">
    <location>
        <begin position="31"/>
        <end position="1053"/>
    </location>
</feature>
<gene>
    <name evidence="11" type="ORF">DWX38_16225</name>
</gene>
<dbReference type="NCBIfam" id="TIGR04056">
    <property type="entry name" value="OMP_RagA_SusC"/>
    <property type="match status" value="1"/>
</dbReference>
<keyword evidence="7 8" id="KW-0998">Cell outer membrane</keyword>
<keyword evidence="4 8" id="KW-0812">Transmembrane</keyword>
<dbReference type="EMBL" id="QRWP01000022">
    <property type="protein sequence ID" value="RGT28898.1"/>
    <property type="molecule type" value="Genomic_DNA"/>
</dbReference>
<dbReference type="PANTHER" id="PTHR30069">
    <property type="entry name" value="TONB-DEPENDENT OUTER MEMBRANE RECEPTOR"/>
    <property type="match status" value="1"/>
</dbReference>
<dbReference type="Gene3D" id="2.170.130.10">
    <property type="entry name" value="TonB-dependent receptor, plug domain"/>
    <property type="match status" value="1"/>
</dbReference>
<evidence type="ECO:0000256" key="8">
    <source>
        <dbReference type="PROSITE-ProRule" id="PRU01360"/>
    </source>
</evidence>
<keyword evidence="11" id="KW-0675">Receptor</keyword>
<reference evidence="11 12" key="1">
    <citation type="submission" date="2018-08" db="EMBL/GenBank/DDBJ databases">
        <title>A genome reference for cultivated species of the human gut microbiota.</title>
        <authorList>
            <person name="Zou Y."/>
            <person name="Xue W."/>
            <person name="Luo G."/>
        </authorList>
    </citation>
    <scope>NUCLEOTIDE SEQUENCE [LARGE SCALE GENOMIC DNA]</scope>
    <source>
        <strain evidence="11 12">AF19-1AC</strain>
    </source>
</reference>
<evidence type="ECO:0000256" key="9">
    <source>
        <dbReference type="SAM" id="SignalP"/>
    </source>
</evidence>
<dbReference type="GO" id="GO:0009279">
    <property type="term" value="C:cell outer membrane"/>
    <property type="evidence" value="ECO:0007669"/>
    <property type="project" value="UniProtKB-SubCell"/>
</dbReference>
<dbReference type="GeneID" id="61678872"/>
<dbReference type="InterPro" id="IPR039426">
    <property type="entry name" value="TonB-dep_rcpt-like"/>
</dbReference>
<feature type="domain" description="TonB-dependent receptor plug" evidence="10">
    <location>
        <begin position="123"/>
        <end position="229"/>
    </location>
</feature>
<dbReference type="PROSITE" id="PS52016">
    <property type="entry name" value="TONB_DEPENDENT_REC_3"/>
    <property type="match status" value="1"/>
</dbReference>
<dbReference type="PANTHER" id="PTHR30069:SF29">
    <property type="entry name" value="HEMOGLOBIN AND HEMOGLOBIN-HAPTOGLOBIN-BINDING PROTEIN 1-RELATED"/>
    <property type="match status" value="1"/>
</dbReference>
<dbReference type="InterPro" id="IPR037066">
    <property type="entry name" value="Plug_dom_sf"/>
</dbReference>
<evidence type="ECO:0000313" key="12">
    <source>
        <dbReference type="Proteomes" id="UP000285159"/>
    </source>
</evidence>
<accession>A0A412MWI8</accession>
<evidence type="ECO:0000313" key="11">
    <source>
        <dbReference type="EMBL" id="RGT28898.1"/>
    </source>
</evidence>
<keyword evidence="2 8" id="KW-0813">Transport</keyword>
<dbReference type="InterPro" id="IPR012910">
    <property type="entry name" value="Plug_dom"/>
</dbReference>
<dbReference type="InterPro" id="IPR036942">
    <property type="entry name" value="Beta-barrel_TonB_sf"/>
</dbReference>
<evidence type="ECO:0000259" key="10">
    <source>
        <dbReference type="Pfam" id="PF07715"/>
    </source>
</evidence>
<dbReference type="RefSeq" id="WP_118469292.1">
    <property type="nucleotide sequence ID" value="NZ_CABIZW010000002.1"/>
</dbReference>
<organism evidence="11 12">
    <name type="scientific">Bacteroides clarus</name>
    <dbReference type="NCBI Taxonomy" id="626929"/>
    <lineage>
        <taxon>Bacteria</taxon>
        <taxon>Pseudomonadati</taxon>
        <taxon>Bacteroidota</taxon>
        <taxon>Bacteroidia</taxon>
        <taxon>Bacteroidales</taxon>
        <taxon>Bacteroidaceae</taxon>
        <taxon>Bacteroides</taxon>
    </lineage>
</organism>
<dbReference type="InterPro" id="IPR023996">
    <property type="entry name" value="TonB-dep_OMP_SusC/RagA"/>
</dbReference>
<dbReference type="Gene3D" id="2.60.40.1120">
    <property type="entry name" value="Carboxypeptidase-like, regulatory domain"/>
    <property type="match status" value="1"/>
</dbReference>
<dbReference type="Pfam" id="PF13715">
    <property type="entry name" value="CarbopepD_reg_2"/>
    <property type="match status" value="1"/>
</dbReference>
<dbReference type="GO" id="GO:0044718">
    <property type="term" value="P:siderophore transmembrane transport"/>
    <property type="evidence" value="ECO:0007669"/>
    <property type="project" value="TreeGrafter"/>
</dbReference>